<keyword evidence="3" id="KW-1185">Reference proteome</keyword>
<dbReference type="PANTHER" id="PTHR23011">
    <property type="entry name" value="CYCLIC NUCLEOTIDE-BINDING DOMAIN CONTAINING PROTEIN"/>
    <property type="match status" value="1"/>
</dbReference>
<sequence>MDSQYILLLSVLDAGKSFGELALINPDCIRNATIISDCSAHLLSVQRELFNQCLRTAQTAEFQAKLDFVRSCEFFNKWNPRLKRQAAMSLRKGSFRFNQFIIRQGEPVNGIAYIIR</sequence>
<dbReference type="AlphaFoldDB" id="A0A3S4ZXZ3"/>
<dbReference type="SUPFAM" id="SSF51206">
    <property type="entry name" value="cAMP-binding domain-like"/>
    <property type="match status" value="2"/>
</dbReference>
<dbReference type="EMBL" id="CAAALY010057339">
    <property type="protein sequence ID" value="VEL22601.1"/>
    <property type="molecule type" value="Genomic_DNA"/>
</dbReference>
<name>A0A3S4ZXZ3_9PLAT</name>
<dbReference type="OrthoDB" id="2021138at2759"/>
<dbReference type="Gene3D" id="2.60.120.10">
    <property type="entry name" value="Jelly Rolls"/>
    <property type="match status" value="2"/>
</dbReference>
<evidence type="ECO:0000313" key="2">
    <source>
        <dbReference type="EMBL" id="VEL22601.1"/>
    </source>
</evidence>
<feature type="domain" description="Cyclic nucleotide-binding" evidence="1">
    <location>
        <begin position="1"/>
        <end position="71"/>
    </location>
</feature>
<dbReference type="InterPro" id="IPR018490">
    <property type="entry name" value="cNMP-bd_dom_sf"/>
</dbReference>
<comment type="caution">
    <text evidence="2">The sequence shown here is derived from an EMBL/GenBank/DDBJ whole genome shotgun (WGS) entry which is preliminary data.</text>
</comment>
<proteinExistence type="predicted"/>
<dbReference type="PROSITE" id="PS50042">
    <property type="entry name" value="CNMP_BINDING_3"/>
    <property type="match status" value="1"/>
</dbReference>
<dbReference type="PANTHER" id="PTHR23011:SF28">
    <property type="entry name" value="CYCLIC NUCLEOTIDE-BINDING DOMAIN CONTAINING PROTEIN"/>
    <property type="match status" value="1"/>
</dbReference>
<organism evidence="2 3">
    <name type="scientific">Protopolystoma xenopodis</name>
    <dbReference type="NCBI Taxonomy" id="117903"/>
    <lineage>
        <taxon>Eukaryota</taxon>
        <taxon>Metazoa</taxon>
        <taxon>Spiralia</taxon>
        <taxon>Lophotrochozoa</taxon>
        <taxon>Platyhelminthes</taxon>
        <taxon>Monogenea</taxon>
        <taxon>Polyopisthocotylea</taxon>
        <taxon>Polystomatidea</taxon>
        <taxon>Polystomatidae</taxon>
        <taxon>Protopolystoma</taxon>
    </lineage>
</organism>
<evidence type="ECO:0000313" key="3">
    <source>
        <dbReference type="Proteomes" id="UP000784294"/>
    </source>
</evidence>
<dbReference type="InterPro" id="IPR000595">
    <property type="entry name" value="cNMP-bd_dom"/>
</dbReference>
<accession>A0A3S4ZXZ3</accession>
<protein>
    <recommendedName>
        <fullName evidence="1">Cyclic nucleotide-binding domain-containing protein</fullName>
    </recommendedName>
</protein>
<dbReference type="InterPro" id="IPR014710">
    <property type="entry name" value="RmlC-like_jellyroll"/>
</dbReference>
<dbReference type="Proteomes" id="UP000784294">
    <property type="component" value="Unassembled WGS sequence"/>
</dbReference>
<reference evidence="2" key="1">
    <citation type="submission" date="2018-11" db="EMBL/GenBank/DDBJ databases">
        <authorList>
            <consortium name="Pathogen Informatics"/>
        </authorList>
    </citation>
    <scope>NUCLEOTIDE SEQUENCE</scope>
</reference>
<evidence type="ECO:0000259" key="1">
    <source>
        <dbReference type="PROSITE" id="PS50042"/>
    </source>
</evidence>
<gene>
    <name evidence="2" type="ORF">PXEA_LOCUS16041</name>
</gene>